<keyword evidence="10" id="KW-0539">Nucleus</keyword>
<evidence type="ECO:0000256" key="8">
    <source>
        <dbReference type="ARBA" id="ARBA00022723"/>
    </source>
</evidence>
<evidence type="ECO:0000256" key="12">
    <source>
        <dbReference type="ARBA" id="ARBA00045850"/>
    </source>
</evidence>
<keyword evidence="7" id="KW-0540">Nuclease</keyword>
<keyword evidence="8" id="KW-0479">Metal-binding</keyword>
<reference evidence="14 15" key="1">
    <citation type="submission" date="2023-09" db="EMBL/GenBank/DDBJ databases">
        <title>Nesidiocoris tenuis whole genome shotgun sequence.</title>
        <authorList>
            <person name="Shibata T."/>
            <person name="Shimoda M."/>
            <person name="Kobayashi T."/>
            <person name="Uehara T."/>
        </authorList>
    </citation>
    <scope>NUCLEOTIDE SEQUENCE [LARGE SCALE GENOMIC DNA]</scope>
    <source>
        <strain evidence="14 15">Japan</strain>
    </source>
</reference>
<dbReference type="PRINTS" id="PR02086">
    <property type="entry name" value="PUTNUCHARBI1"/>
</dbReference>
<evidence type="ECO:0000256" key="9">
    <source>
        <dbReference type="ARBA" id="ARBA00022801"/>
    </source>
</evidence>
<organism evidence="14 15">
    <name type="scientific">Nesidiocoris tenuis</name>
    <dbReference type="NCBI Taxonomy" id="355587"/>
    <lineage>
        <taxon>Eukaryota</taxon>
        <taxon>Metazoa</taxon>
        <taxon>Ecdysozoa</taxon>
        <taxon>Arthropoda</taxon>
        <taxon>Hexapoda</taxon>
        <taxon>Insecta</taxon>
        <taxon>Pterygota</taxon>
        <taxon>Neoptera</taxon>
        <taxon>Paraneoptera</taxon>
        <taxon>Hemiptera</taxon>
        <taxon>Heteroptera</taxon>
        <taxon>Panheteroptera</taxon>
        <taxon>Cimicomorpha</taxon>
        <taxon>Miridae</taxon>
        <taxon>Dicyphina</taxon>
        <taxon>Nesidiocoris</taxon>
    </lineage>
</organism>
<gene>
    <name evidence="14" type="ORF">NTJ_11417</name>
</gene>
<dbReference type="PANTHER" id="PTHR22930:SF227">
    <property type="entry name" value="DDE TNP4 DOMAIN-CONTAINING PROTEIN"/>
    <property type="match status" value="1"/>
</dbReference>
<evidence type="ECO:0000256" key="4">
    <source>
        <dbReference type="ARBA" id="ARBA00006958"/>
    </source>
</evidence>
<evidence type="ECO:0000256" key="7">
    <source>
        <dbReference type="ARBA" id="ARBA00022722"/>
    </source>
</evidence>
<dbReference type="InterPro" id="IPR026103">
    <property type="entry name" value="HARBI1_animal"/>
</dbReference>
<keyword evidence="6" id="KW-0963">Cytoplasm</keyword>
<evidence type="ECO:0000256" key="10">
    <source>
        <dbReference type="ARBA" id="ARBA00023242"/>
    </source>
</evidence>
<evidence type="ECO:0000313" key="14">
    <source>
        <dbReference type="EMBL" id="BES98602.1"/>
    </source>
</evidence>
<comment type="cofactor">
    <cofactor evidence="1">
        <name>a divalent metal cation</name>
        <dbReference type="ChEBI" id="CHEBI:60240"/>
    </cofactor>
</comment>
<dbReference type="Pfam" id="PF13359">
    <property type="entry name" value="DDE_Tnp_4"/>
    <property type="match status" value="1"/>
</dbReference>
<comment type="similarity">
    <text evidence="4">Belongs to the HARBI1 family.</text>
</comment>
<keyword evidence="9" id="KW-0378">Hydrolase</keyword>
<dbReference type="EMBL" id="AP028917">
    <property type="protein sequence ID" value="BES98602.1"/>
    <property type="molecule type" value="Genomic_DNA"/>
</dbReference>
<proteinExistence type="inferred from homology"/>
<evidence type="ECO:0000256" key="6">
    <source>
        <dbReference type="ARBA" id="ARBA00022490"/>
    </source>
</evidence>
<dbReference type="InterPro" id="IPR027806">
    <property type="entry name" value="HARBI1_dom"/>
</dbReference>
<sequence>MGKKEDMERIRSVDASRSLRMRIRQQLHYTDLSDKEFQKTFRFPKTFVESLINNLSKYLKSGISTKIPASMRILAALRFYVSGGYQEEMGYSITSYMSRPVISRSIQEVTNLLNILSHRFIRFPKKPEDVEREKAGFQRLFGLPDVVGVVDCTQVAVTKPGIGSKEKDFNNQLDYASINIQIISQSKNRIIAIYANFPGGVHDYEIWETSAIRKHLLGKYVDGDTSIKLLGDLSYTNEPWLLTEFDNDIIPGTREEKFNNALRSCHESTARKTIGLLKSRFKCLSEDHPLHYNAKKSCDIVVACAVLHNLAIDHGVDEPELLFDKHDSLSPVLPNLIDSNREIAHLGSIERNKYVASHFS</sequence>
<keyword evidence="15" id="KW-1185">Reference proteome</keyword>
<evidence type="ECO:0000259" key="13">
    <source>
        <dbReference type="Pfam" id="PF13359"/>
    </source>
</evidence>
<evidence type="ECO:0000256" key="1">
    <source>
        <dbReference type="ARBA" id="ARBA00001968"/>
    </source>
</evidence>
<evidence type="ECO:0000256" key="5">
    <source>
        <dbReference type="ARBA" id="ARBA00015519"/>
    </source>
</evidence>
<evidence type="ECO:0000256" key="11">
    <source>
        <dbReference type="ARBA" id="ARBA00030126"/>
    </source>
</evidence>
<feature type="domain" description="DDE Tnp4" evidence="13">
    <location>
        <begin position="150"/>
        <end position="309"/>
    </location>
</feature>
<comment type="subcellular location">
    <subcellularLocation>
        <location evidence="3">Cytoplasm</location>
    </subcellularLocation>
    <subcellularLocation>
        <location evidence="2">Nucleus</location>
    </subcellularLocation>
</comment>
<dbReference type="PANTHER" id="PTHR22930">
    <property type="match status" value="1"/>
</dbReference>
<name>A0ABN7B747_9HEMI</name>
<evidence type="ECO:0000256" key="3">
    <source>
        <dbReference type="ARBA" id="ARBA00004496"/>
    </source>
</evidence>
<evidence type="ECO:0000256" key="2">
    <source>
        <dbReference type="ARBA" id="ARBA00004123"/>
    </source>
</evidence>
<comment type="function">
    <text evidence="12">Transposase-derived protein that may have nuclease activity. Does not have transposase activity.</text>
</comment>
<accession>A0ABN7B747</accession>
<evidence type="ECO:0000313" key="15">
    <source>
        <dbReference type="Proteomes" id="UP001307889"/>
    </source>
</evidence>
<protein>
    <recommendedName>
        <fullName evidence="5">Putative nuclease HARBI1</fullName>
    </recommendedName>
    <alternativeName>
        <fullName evidence="11">Harbinger transposase-derived nuclease</fullName>
    </alternativeName>
</protein>
<dbReference type="InterPro" id="IPR045249">
    <property type="entry name" value="HARBI1-like"/>
</dbReference>
<dbReference type="Proteomes" id="UP001307889">
    <property type="component" value="Chromosome 9"/>
</dbReference>